<protein>
    <submittedName>
        <fullName evidence="8">Putative Acyl-CoA synthetase (NDP forming)</fullName>
    </submittedName>
</protein>
<dbReference type="SMART" id="SM00881">
    <property type="entry name" value="CoA_binding"/>
    <property type="match status" value="1"/>
</dbReference>
<dbReference type="Pfam" id="PF13549">
    <property type="entry name" value="ATP-grasp_5"/>
    <property type="match status" value="1"/>
</dbReference>
<dbReference type="RefSeq" id="WP_083448169.1">
    <property type="nucleotide sequence ID" value="NZ_CP011801.1"/>
</dbReference>
<dbReference type="Pfam" id="PF19045">
    <property type="entry name" value="Ligase_CoA_2"/>
    <property type="match status" value="1"/>
</dbReference>
<dbReference type="STRING" id="42253.NITMOv2_3937"/>
<evidence type="ECO:0000256" key="1">
    <source>
        <dbReference type="ARBA" id="ARBA00022598"/>
    </source>
</evidence>
<dbReference type="Gene3D" id="3.40.630.30">
    <property type="match status" value="1"/>
</dbReference>
<reference evidence="8 9" key="1">
    <citation type="journal article" date="2015" name="Proc. Natl. Acad. Sci. U.S.A.">
        <title>Expanded metabolic versatility of ubiquitous nitrite-oxidizing bacteria from the genus Nitrospira.</title>
        <authorList>
            <person name="Koch H."/>
            <person name="Lucker S."/>
            <person name="Albertsen M."/>
            <person name="Kitzinger K."/>
            <person name="Herbold C."/>
            <person name="Spieck E."/>
            <person name="Nielsen P.H."/>
            <person name="Wagner M."/>
            <person name="Daims H."/>
        </authorList>
    </citation>
    <scope>NUCLEOTIDE SEQUENCE [LARGE SCALE GENOMIC DNA]</scope>
    <source>
        <strain evidence="8 9">NSP M-1</strain>
    </source>
</reference>
<dbReference type="GO" id="GO:0005524">
    <property type="term" value="F:ATP binding"/>
    <property type="evidence" value="ECO:0007669"/>
    <property type="project" value="UniProtKB-UniRule"/>
</dbReference>
<dbReference type="InterPro" id="IPR032875">
    <property type="entry name" value="Succ_CoA_lig_flav_dom"/>
</dbReference>
<keyword evidence="3 5" id="KW-0067">ATP-binding</keyword>
<dbReference type="Pfam" id="PF13380">
    <property type="entry name" value="CoA_binding_2"/>
    <property type="match status" value="1"/>
</dbReference>
<dbReference type="PROSITE" id="PS50975">
    <property type="entry name" value="ATP_GRASP"/>
    <property type="match status" value="1"/>
</dbReference>
<dbReference type="Gene3D" id="3.40.50.261">
    <property type="entry name" value="Succinyl-CoA synthetase domains"/>
    <property type="match status" value="2"/>
</dbReference>
<dbReference type="InterPro" id="IPR016181">
    <property type="entry name" value="Acyl_CoA_acyltransferase"/>
</dbReference>
<feature type="domain" description="ATP-grasp" evidence="6">
    <location>
        <begin position="700"/>
        <end position="736"/>
    </location>
</feature>
<dbReference type="PANTHER" id="PTHR43334:SF1">
    <property type="entry name" value="3-HYDROXYPROPIONATE--COA LIGASE [ADP-FORMING]"/>
    <property type="match status" value="1"/>
</dbReference>
<evidence type="ECO:0000256" key="2">
    <source>
        <dbReference type="ARBA" id="ARBA00022741"/>
    </source>
</evidence>
<dbReference type="OrthoDB" id="9791027at2"/>
<dbReference type="Proteomes" id="UP000069205">
    <property type="component" value="Chromosome"/>
</dbReference>
<comment type="similarity">
    <text evidence="4">In the N-terminal section; belongs to the acetate CoA ligase alpha subunit family.</text>
</comment>
<dbReference type="InterPro" id="IPR043938">
    <property type="entry name" value="Ligase_CoA_dom"/>
</dbReference>
<keyword evidence="2 5" id="KW-0547">Nucleotide-binding</keyword>
<dbReference type="Pfam" id="PF13607">
    <property type="entry name" value="Succ_CoA_lig"/>
    <property type="match status" value="1"/>
</dbReference>
<dbReference type="GO" id="GO:0046872">
    <property type="term" value="F:metal ion binding"/>
    <property type="evidence" value="ECO:0007669"/>
    <property type="project" value="InterPro"/>
</dbReference>
<dbReference type="InterPro" id="IPR036291">
    <property type="entry name" value="NAD(P)-bd_dom_sf"/>
</dbReference>
<evidence type="ECO:0000313" key="9">
    <source>
        <dbReference type="Proteomes" id="UP000069205"/>
    </source>
</evidence>
<dbReference type="GO" id="GO:0016747">
    <property type="term" value="F:acyltransferase activity, transferring groups other than amino-acyl groups"/>
    <property type="evidence" value="ECO:0007669"/>
    <property type="project" value="InterPro"/>
</dbReference>
<dbReference type="SUPFAM" id="SSF56059">
    <property type="entry name" value="Glutathione synthetase ATP-binding domain-like"/>
    <property type="match status" value="1"/>
</dbReference>
<evidence type="ECO:0000259" key="7">
    <source>
        <dbReference type="PROSITE" id="PS51186"/>
    </source>
</evidence>
<dbReference type="InterPro" id="IPR016102">
    <property type="entry name" value="Succinyl-CoA_synth-like"/>
</dbReference>
<name>A0A0K2GI79_NITMO</name>
<evidence type="ECO:0000256" key="3">
    <source>
        <dbReference type="ARBA" id="ARBA00022840"/>
    </source>
</evidence>
<dbReference type="SUPFAM" id="SSF51735">
    <property type="entry name" value="NAD(P)-binding Rossmann-fold domains"/>
    <property type="match status" value="1"/>
</dbReference>
<keyword evidence="1" id="KW-0436">Ligase</keyword>
<dbReference type="PROSITE" id="PS51186">
    <property type="entry name" value="GNAT"/>
    <property type="match status" value="1"/>
</dbReference>
<evidence type="ECO:0000259" key="6">
    <source>
        <dbReference type="PROSITE" id="PS50975"/>
    </source>
</evidence>
<dbReference type="AlphaFoldDB" id="A0A0K2GI79"/>
<sequence>MKHLRPLYVPPLQADRAEAGSLILRDGTTAAIRLAQPADRTRVREFVARLSPESRRHRFFSEGAPPDEMIAALCDSSRPRVQLTLLVTRIADGDARIIAAGSYWAKDEQTAEVAMAVDDAFHGKGLGTLLLERLALLAIRHGFSRLWAVTHAENAAMREVFRESGFTAREAYEAGDMHVELSLIPTETTVARAEVRERLAAAASLRPFFHPHSVAVIGASRRSTSIGYRLLEAIAVNGFHGAVYPVNPKAAELAGLRCYPSMRDIPGPVDLAVVVVPRDAVPGVVQECAAKQIRALIVITAGFAEAGPEGAALQARLVETVRQRGMRMIGPNCFGLLNTDPDVRLNATFSPLFPPAGRVAMSSQSGAIGLAILAGARRTHLGISSFVSVGNKADVSTNDLLQYWEEDEATGAILLYMESFGNPRRFARIARRVGRRKPIVAVKAGRSRSGGRAAGSHTAALAVSDVAVDALFRQTGVLRADTLDDMLALAAGLSQQPLPLGRRVGIITNAGGPAILCADACEAQNLTVPALSPAIQRALATFLPAAAALANPVDLIASAGAEHYRRSIETVLATDEIDALIVLYTSVTAEDQAPIARGIEAGIANGRKRGAAAKPVLICWMAEGDADRTFCLPSETVPAYGLPETPALVLGKAAAYADWRAQPAGTIVDFDDLGLPEARAICSTALARRGPGWLTTDETRRLLSVAGLPVQPGGLAHTADEAAVLAARIGFPVAVKLASHRIVHKTEFGGVRLNLTSEAAVRDAFEAIRAGLAQDGQVEAMEGVLVQPMVSGGVEVMVGMTQDPSFGPLIAFGLGGIHVEILGDVQFRVTPLSDRDASDMVRSIKGFRLLTGYRGHPAADVGAIEDVLLRVSRLVEELPEIGELDFNPIFALPPGQGCRIVDARIRLKGGTLVDGPLATTPGCTARHGMRLPIHIGI</sequence>
<evidence type="ECO:0000313" key="8">
    <source>
        <dbReference type="EMBL" id="ALA60322.1"/>
    </source>
</evidence>
<dbReference type="InterPro" id="IPR000182">
    <property type="entry name" value="GNAT_dom"/>
</dbReference>
<dbReference type="GO" id="GO:0043758">
    <property type="term" value="F:acetate-CoA ligase (ADP-forming) activity"/>
    <property type="evidence" value="ECO:0007669"/>
    <property type="project" value="InterPro"/>
</dbReference>
<dbReference type="PATRIC" id="fig|42253.5.peg.3882"/>
<accession>A0A0K2GI79</accession>
<dbReference type="Gene3D" id="3.30.1490.20">
    <property type="entry name" value="ATP-grasp fold, A domain"/>
    <property type="match status" value="1"/>
</dbReference>
<dbReference type="Gene3D" id="3.30.470.20">
    <property type="entry name" value="ATP-grasp fold, B domain"/>
    <property type="match status" value="1"/>
</dbReference>
<dbReference type="InterPro" id="IPR003781">
    <property type="entry name" value="CoA-bd"/>
</dbReference>
<proteinExistence type="inferred from homology"/>
<evidence type="ECO:0000256" key="4">
    <source>
        <dbReference type="ARBA" id="ARBA00060888"/>
    </source>
</evidence>
<dbReference type="InterPro" id="IPR013815">
    <property type="entry name" value="ATP_grasp_subdomain_1"/>
</dbReference>
<dbReference type="EMBL" id="CP011801">
    <property type="protein sequence ID" value="ALA60322.1"/>
    <property type="molecule type" value="Genomic_DNA"/>
</dbReference>
<dbReference type="SUPFAM" id="SSF55729">
    <property type="entry name" value="Acyl-CoA N-acyltransferases (Nat)"/>
    <property type="match status" value="1"/>
</dbReference>
<evidence type="ECO:0000256" key="5">
    <source>
        <dbReference type="PROSITE-ProRule" id="PRU00409"/>
    </source>
</evidence>
<dbReference type="Gene3D" id="3.40.50.720">
    <property type="entry name" value="NAD(P)-binding Rossmann-like Domain"/>
    <property type="match status" value="1"/>
</dbReference>
<dbReference type="InterPro" id="IPR051538">
    <property type="entry name" value="Acyl-CoA_Synth/Transferase"/>
</dbReference>
<dbReference type="PANTHER" id="PTHR43334">
    <property type="entry name" value="ACETATE--COA LIGASE [ADP-FORMING]"/>
    <property type="match status" value="1"/>
</dbReference>
<organism evidence="8 9">
    <name type="scientific">Nitrospira moscoviensis</name>
    <dbReference type="NCBI Taxonomy" id="42253"/>
    <lineage>
        <taxon>Bacteria</taxon>
        <taxon>Pseudomonadati</taxon>
        <taxon>Nitrospirota</taxon>
        <taxon>Nitrospiria</taxon>
        <taxon>Nitrospirales</taxon>
        <taxon>Nitrospiraceae</taxon>
        <taxon>Nitrospira</taxon>
    </lineage>
</organism>
<dbReference type="SUPFAM" id="SSF52210">
    <property type="entry name" value="Succinyl-CoA synthetase domains"/>
    <property type="match status" value="2"/>
</dbReference>
<gene>
    <name evidence="8" type="ORF">NITMOv2_3937</name>
</gene>
<dbReference type="Pfam" id="PF00583">
    <property type="entry name" value="Acetyltransf_1"/>
    <property type="match status" value="1"/>
</dbReference>
<dbReference type="InterPro" id="IPR011761">
    <property type="entry name" value="ATP-grasp"/>
</dbReference>
<dbReference type="FunFam" id="3.30.1490.20:FF:000020">
    <property type="entry name" value="Protein lysine acetyltransferase"/>
    <property type="match status" value="1"/>
</dbReference>
<feature type="domain" description="N-acetyltransferase" evidence="7">
    <location>
        <begin position="30"/>
        <end position="188"/>
    </location>
</feature>
<dbReference type="KEGG" id="nmv:NITMOv2_3937"/>
<keyword evidence="9" id="KW-1185">Reference proteome</keyword>